<organism evidence="3 4">
    <name type="scientific">Sphingomonas hankyongi</name>
    <dbReference type="NCBI Taxonomy" id="2908209"/>
    <lineage>
        <taxon>Bacteria</taxon>
        <taxon>Pseudomonadati</taxon>
        <taxon>Pseudomonadota</taxon>
        <taxon>Alphaproteobacteria</taxon>
        <taxon>Sphingomonadales</taxon>
        <taxon>Sphingomonadaceae</taxon>
        <taxon>Sphingomonas</taxon>
    </lineage>
</organism>
<evidence type="ECO:0000256" key="2">
    <source>
        <dbReference type="SAM" id="SignalP"/>
    </source>
</evidence>
<dbReference type="RefSeq" id="WP_249830360.1">
    <property type="nucleotide sequence ID" value="NZ_JAMGBE010000001.1"/>
</dbReference>
<sequence length="88" mass="9446">MAHKGLIVAFSAIFAASPVAATQTDPTSSQEPAMTAPAGTPETKYCMHIEAITGSRLEEVKCWTRAEWAEQGVDVDHDWAKEGVRTVG</sequence>
<keyword evidence="2" id="KW-0732">Signal</keyword>
<keyword evidence="4" id="KW-1185">Reference proteome</keyword>
<protein>
    <submittedName>
        <fullName evidence="3">Uncharacterized protein</fullName>
    </submittedName>
</protein>
<evidence type="ECO:0000256" key="1">
    <source>
        <dbReference type="SAM" id="MobiDB-lite"/>
    </source>
</evidence>
<evidence type="ECO:0000313" key="3">
    <source>
        <dbReference type="EMBL" id="MCL6728863.1"/>
    </source>
</evidence>
<feature type="chain" id="PRO_5046309882" evidence="2">
    <location>
        <begin position="22"/>
        <end position="88"/>
    </location>
</feature>
<evidence type="ECO:0000313" key="4">
    <source>
        <dbReference type="Proteomes" id="UP001165342"/>
    </source>
</evidence>
<feature type="compositionally biased region" description="Polar residues" evidence="1">
    <location>
        <begin position="20"/>
        <end position="32"/>
    </location>
</feature>
<dbReference type="Proteomes" id="UP001165342">
    <property type="component" value="Unassembled WGS sequence"/>
</dbReference>
<feature type="region of interest" description="Disordered" evidence="1">
    <location>
        <begin position="20"/>
        <end position="40"/>
    </location>
</feature>
<dbReference type="EMBL" id="JAMGBE010000001">
    <property type="protein sequence ID" value="MCL6728863.1"/>
    <property type="molecule type" value="Genomic_DNA"/>
</dbReference>
<name>A0ABT0RZN0_9SPHN</name>
<accession>A0ABT0RZN0</accession>
<comment type="caution">
    <text evidence="3">The sequence shown here is derived from an EMBL/GenBank/DDBJ whole genome shotgun (WGS) entry which is preliminary data.</text>
</comment>
<feature type="signal peptide" evidence="2">
    <location>
        <begin position="1"/>
        <end position="21"/>
    </location>
</feature>
<reference evidence="3" key="1">
    <citation type="submission" date="2022-05" db="EMBL/GenBank/DDBJ databases">
        <authorList>
            <person name="Jo J.-H."/>
            <person name="Im W.-T."/>
        </authorList>
    </citation>
    <scope>NUCLEOTIDE SEQUENCE</scope>
    <source>
        <strain evidence="3">SE220</strain>
    </source>
</reference>
<proteinExistence type="predicted"/>
<gene>
    <name evidence="3" type="ORF">LZ538_02200</name>
</gene>